<dbReference type="InterPro" id="IPR001296">
    <property type="entry name" value="Glyco_trans_1"/>
</dbReference>
<keyword evidence="2" id="KW-0808">Transferase</keyword>
<dbReference type="EMBL" id="CP003349">
    <property type="protein sequence ID" value="AFD08489.1"/>
    <property type="molecule type" value="Genomic_DNA"/>
</dbReference>
<proteinExistence type="predicted"/>
<protein>
    <submittedName>
        <fullName evidence="2">Glycosyltransferase</fullName>
    </submittedName>
</protein>
<dbReference type="OrthoDB" id="9811239at2"/>
<dbReference type="AlphaFoldDB" id="H8KXG0"/>
<reference evidence="2" key="1">
    <citation type="submission" date="2012-02" db="EMBL/GenBank/DDBJ databases">
        <title>The complete genome of Solitalea canadensis DSM 3403.</title>
        <authorList>
            <consortium name="US DOE Joint Genome Institute (JGI-PGF)"/>
            <person name="Lucas S."/>
            <person name="Copeland A."/>
            <person name="Lapidus A."/>
            <person name="Glavina del Rio T."/>
            <person name="Dalin E."/>
            <person name="Tice H."/>
            <person name="Bruce D."/>
            <person name="Goodwin L."/>
            <person name="Pitluck S."/>
            <person name="Peters L."/>
            <person name="Ovchinnikova G."/>
            <person name="Lu M."/>
            <person name="Kyrpides N."/>
            <person name="Mavromatis K."/>
            <person name="Ivanova N."/>
            <person name="Brettin T."/>
            <person name="Detter J.C."/>
            <person name="Han C."/>
            <person name="Larimer F."/>
            <person name="Land M."/>
            <person name="Hauser L."/>
            <person name="Markowitz V."/>
            <person name="Cheng J.-F."/>
            <person name="Hugenholtz P."/>
            <person name="Woyke T."/>
            <person name="Wu D."/>
            <person name="Spring S."/>
            <person name="Schroeder M."/>
            <person name="Kopitz M."/>
            <person name="Brambilla E."/>
            <person name="Klenk H.-P."/>
            <person name="Eisen J.A."/>
        </authorList>
    </citation>
    <scope>NUCLEOTIDE SEQUENCE</scope>
    <source>
        <strain evidence="2">DSM 3403</strain>
    </source>
</reference>
<dbReference type="KEGG" id="scn:Solca_3484"/>
<organism evidence="2 3">
    <name type="scientific">Solitalea canadensis (strain ATCC 29591 / DSM 3403 / JCM 21819 / LMG 8368 / NBRC 15130 / NCIMB 12057 / USAM 9D)</name>
    <name type="common">Flexibacter canadensis</name>
    <dbReference type="NCBI Taxonomy" id="929556"/>
    <lineage>
        <taxon>Bacteria</taxon>
        <taxon>Pseudomonadati</taxon>
        <taxon>Bacteroidota</taxon>
        <taxon>Sphingobacteriia</taxon>
        <taxon>Sphingobacteriales</taxon>
        <taxon>Sphingobacteriaceae</taxon>
        <taxon>Solitalea</taxon>
    </lineage>
</organism>
<dbReference type="PANTHER" id="PTHR12526:SF627">
    <property type="entry name" value="D-RHAMNOSYLTRANSFERASE WBPZ"/>
    <property type="match status" value="1"/>
</dbReference>
<dbReference type="RefSeq" id="WP_014681712.1">
    <property type="nucleotide sequence ID" value="NC_017770.1"/>
</dbReference>
<feature type="domain" description="Glycosyl transferase family 1" evidence="1">
    <location>
        <begin position="193"/>
        <end position="356"/>
    </location>
</feature>
<dbReference type="Proteomes" id="UP000007590">
    <property type="component" value="Chromosome"/>
</dbReference>
<dbReference type="GO" id="GO:0016757">
    <property type="term" value="F:glycosyltransferase activity"/>
    <property type="evidence" value="ECO:0007669"/>
    <property type="project" value="InterPro"/>
</dbReference>
<gene>
    <name evidence="2" type="ordered locus">Solca_3484</name>
</gene>
<dbReference type="Gene3D" id="3.40.50.2000">
    <property type="entry name" value="Glycogen Phosphorylase B"/>
    <property type="match status" value="2"/>
</dbReference>
<sequence>MKKHKLLIISHGSTLNGAERALFETIKALSLRGYELYALFPYEGPIIEMCLPFLKKHYITNEVEPWWLCRKKLTFLHKIKRFFVLLKNIWINYKYIKLIDPDIVITNTLTTPCAAIGSKFAQKKHIWYLHELGDEDHGFHFLLGKRFSLRMVNSLSQSVFLNSYFLDSKFKRCIEQNKRSVVYQSVEFTSTIPSNKAKENSLRLILSGRFAPGKGQLDAIKALNILKQNNENITLTLIGSGEDSYSSQVREYIKKNSLEEHVELVNFAKNTSPYYSRANVALVCSRCEAFGRITIEAMKMGVVVIASDTGANTELIRDNFNGILYQYGNIEDLAKKIILTKDSKLRERLSEQANKWANDTFNLEKYSYKLDSEIKRVLELPL</sequence>
<keyword evidence="3" id="KW-1185">Reference proteome</keyword>
<dbReference type="Pfam" id="PF00534">
    <property type="entry name" value="Glycos_transf_1"/>
    <property type="match status" value="1"/>
</dbReference>
<name>H8KXG0_SOLCM</name>
<evidence type="ECO:0000313" key="3">
    <source>
        <dbReference type="Proteomes" id="UP000007590"/>
    </source>
</evidence>
<dbReference type="PANTHER" id="PTHR12526">
    <property type="entry name" value="GLYCOSYLTRANSFERASE"/>
    <property type="match status" value="1"/>
</dbReference>
<evidence type="ECO:0000259" key="1">
    <source>
        <dbReference type="Pfam" id="PF00534"/>
    </source>
</evidence>
<dbReference type="SUPFAM" id="SSF53756">
    <property type="entry name" value="UDP-Glycosyltransferase/glycogen phosphorylase"/>
    <property type="match status" value="1"/>
</dbReference>
<accession>H8KXG0</accession>
<dbReference type="HOGENOM" id="CLU_009583_0_2_10"/>
<dbReference type="STRING" id="929556.Solca_3484"/>
<dbReference type="eggNOG" id="COG0438">
    <property type="taxonomic scope" value="Bacteria"/>
</dbReference>
<evidence type="ECO:0000313" key="2">
    <source>
        <dbReference type="EMBL" id="AFD08489.1"/>
    </source>
</evidence>